<protein>
    <recommendedName>
        <fullName evidence="1">FNG domain-containing protein</fullName>
    </recommendedName>
</protein>
<name>A0ABN0RDS8_9LIST</name>
<dbReference type="Pfam" id="PF24424">
    <property type="entry name" value="FNG"/>
    <property type="match status" value="1"/>
</dbReference>
<gene>
    <name evidence="2" type="ORF">MFLO_10688</name>
</gene>
<evidence type="ECO:0000259" key="1">
    <source>
        <dbReference type="Pfam" id="PF24424"/>
    </source>
</evidence>
<proteinExistence type="predicted"/>
<reference evidence="2 3" key="1">
    <citation type="journal article" date="2014" name="Int. J. Syst. Evol. Microbiol.">
        <title>Listeria floridensis sp. nov., Listeria aquatica sp. nov., Listeria cornellensis sp. nov., Listeria riparia sp. nov. and Listeria grandensis sp. nov., from agricultural and natural environments.</title>
        <authorList>
            <person name="den Bakker H.C."/>
            <person name="Warchocki S."/>
            <person name="Wright E.M."/>
            <person name="Allred A.F."/>
            <person name="Ahlstrom C."/>
            <person name="Manuel C.S."/>
            <person name="Stasiewicz M.J."/>
            <person name="Burrell A."/>
            <person name="Roof S."/>
            <person name="Strawn L."/>
            <person name="Fortes E.D."/>
            <person name="Nightingale K.K."/>
            <person name="Kephart D."/>
            <person name="Wiedmann M."/>
        </authorList>
    </citation>
    <scope>NUCLEOTIDE SEQUENCE [LARGE SCALE GENOMIC DNA]</scope>
    <source>
        <strain evidence="2 3">FSL S10-1187</strain>
    </source>
</reference>
<evidence type="ECO:0000313" key="3">
    <source>
        <dbReference type="Proteomes" id="UP000019249"/>
    </source>
</evidence>
<comment type="caution">
    <text evidence="2">The sequence shown here is derived from an EMBL/GenBank/DDBJ whole genome shotgun (WGS) entry which is preliminary data.</text>
</comment>
<dbReference type="InterPro" id="IPR057034">
    <property type="entry name" value="FNG"/>
</dbReference>
<sequence length="118" mass="12919">MRRSNKLLKIIATGLLATTTLTSLPIYNGTADAKKLPKAKSAMSARAVDPKNTIASGWNVLKYSSDLNVSLNDTFVQNRPVIDGNGLVLDTAYINFANIGNSVFKAQHVFHMKKRKNL</sequence>
<keyword evidence="3" id="KW-1185">Reference proteome</keyword>
<feature type="domain" description="FNG" evidence="1">
    <location>
        <begin position="53"/>
        <end position="116"/>
    </location>
</feature>
<evidence type="ECO:0000313" key="2">
    <source>
        <dbReference type="EMBL" id="EUJ30283.1"/>
    </source>
</evidence>
<dbReference type="RefSeq" id="WP_036097695.1">
    <property type="nucleotide sequence ID" value="NZ_AODF01000024.1"/>
</dbReference>
<dbReference type="Proteomes" id="UP000019249">
    <property type="component" value="Unassembled WGS sequence"/>
</dbReference>
<dbReference type="EMBL" id="AODF01000024">
    <property type="protein sequence ID" value="EUJ30283.1"/>
    <property type="molecule type" value="Genomic_DNA"/>
</dbReference>
<accession>A0ABN0RDS8</accession>
<organism evidence="2 3">
    <name type="scientific">Listeria floridensis FSL S10-1187</name>
    <dbReference type="NCBI Taxonomy" id="1265817"/>
    <lineage>
        <taxon>Bacteria</taxon>
        <taxon>Bacillati</taxon>
        <taxon>Bacillota</taxon>
        <taxon>Bacilli</taxon>
        <taxon>Bacillales</taxon>
        <taxon>Listeriaceae</taxon>
        <taxon>Listeria</taxon>
    </lineage>
</organism>